<dbReference type="InterPro" id="IPR029044">
    <property type="entry name" value="Nucleotide-diphossugar_trans"/>
</dbReference>
<organism evidence="5">
    <name type="scientific">Isoptericola variabilis (strain 225)</name>
    <dbReference type="NCBI Taxonomy" id="743718"/>
    <lineage>
        <taxon>Bacteria</taxon>
        <taxon>Bacillati</taxon>
        <taxon>Actinomycetota</taxon>
        <taxon>Actinomycetes</taxon>
        <taxon>Micrococcales</taxon>
        <taxon>Promicromonosporaceae</taxon>
        <taxon>Isoptericola</taxon>
    </lineage>
</organism>
<keyword evidence="5" id="KW-1185">Reference proteome</keyword>
<dbReference type="EMBL" id="CP002810">
    <property type="protein sequence ID" value="AEG44953.1"/>
    <property type="molecule type" value="Genomic_DNA"/>
</dbReference>
<dbReference type="eggNOG" id="COG0746">
    <property type="taxonomic scope" value="Bacteria"/>
</dbReference>
<dbReference type="STRING" id="743718.Isova_2233"/>
<dbReference type="PANTHER" id="PTHR19136:SF81">
    <property type="entry name" value="MOLYBDENUM COFACTOR GUANYLYLTRANSFERASE"/>
    <property type="match status" value="1"/>
</dbReference>
<name>F6FR03_ISOV2</name>
<dbReference type="InterPro" id="IPR025877">
    <property type="entry name" value="MobA-like_NTP_Trfase"/>
</dbReference>
<dbReference type="Gene3D" id="3.90.550.10">
    <property type="entry name" value="Spore Coat Polysaccharide Biosynthesis Protein SpsA, Chain A"/>
    <property type="match status" value="1"/>
</dbReference>
<evidence type="ECO:0000259" key="3">
    <source>
        <dbReference type="Pfam" id="PF12804"/>
    </source>
</evidence>
<dbReference type="PANTHER" id="PTHR19136">
    <property type="entry name" value="MOLYBDENUM COFACTOR GUANYLYLTRANSFERASE"/>
    <property type="match status" value="1"/>
</dbReference>
<protein>
    <recommendedName>
        <fullName evidence="3">MobA-like NTP transferase domain-containing protein</fullName>
    </recommendedName>
</protein>
<dbReference type="RefSeq" id="WP_013839344.1">
    <property type="nucleotide sequence ID" value="NC_015588.1"/>
</dbReference>
<dbReference type="KEGG" id="iva:Isova_2233"/>
<dbReference type="SUPFAM" id="SSF53448">
    <property type="entry name" value="Nucleotide-diphospho-sugar transferases"/>
    <property type="match status" value="1"/>
</dbReference>
<dbReference type="AlphaFoldDB" id="F6FR03"/>
<evidence type="ECO:0000256" key="2">
    <source>
        <dbReference type="SAM" id="MobiDB-lite"/>
    </source>
</evidence>
<dbReference type="HOGENOM" id="CLU_055597_1_1_11"/>
<keyword evidence="1" id="KW-0808">Transferase</keyword>
<accession>F6FR03</accession>
<proteinExistence type="predicted"/>
<dbReference type="Proteomes" id="UP000009236">
    <property type="component" value="Chromosome"/>
</dbReference>
<evidence type="ECO:0000313" key="5">
    <source>
        <dbReference type="Proteomes" id="UP000009236"/>
    </source>
</evidence>
<gene>
    <name evidence="4" type="ordered locus">Isova_2233</name>
</gene>
<reference evidence="4 5" key="1">
    <citation type="submission" date="2011-05" db="EMBL/GenBank/DDBJ databases">
        <title>Complete sequence of Isoptericola variabilis 225.</title>
        <authorList>
            <consortium name="US DOE Joint Genome Institute"/>
            <person name="Lucas S."/>
            <person name="Han J."/>
            <person name="Lapidus A."/>
            <person name="Cheng J.-F."/>
            <person name="Goodwin L."/>
            <person name="Pitluck S."/>
            <person name="Peters L."/>
            <person name="Mikhailova N."/>
            <person name="Zeytun A."/>
            <person name="Han C."/>
            <person name="Tapia R."/>
            <person name="Land M."/>
            <person name="Hauser L."/>
            <person name="Kyrpides N."/>
            <person name="Ivanova N."/>
            <person name="Pagani I."/>
            <person name="Siebers A."/>
            <person name="Allgaier M."/>
            <person name="Thelen M."/>
            <person name="Hugenholtz P."/>
            <person name="Gladden J."/>
            <person name="Woyke T."/>
        </authorList>
    </citation>
    <scope>NUCLEOTIDE SEQUENCE [LARGE SCALE GENOMIC DNA]</scope>
    <source>
        <strain evidence="5">225</strain>
    </source>
</reference>
<sequence>MTFDAVILAGGRATRLGGVAKSGIVVGGVTLLEHALAATREARRTVVVGPDDGTRLPDGTLRTREDPPFGGPVAGIDAGLRALERAAAAELVLVLAVDVPRSALAVPRLRAALAAHPDADGAHLVTPEGPQWLVGLYRRAALRGTLDAVRDPSGSVHGLPVRRLVTLLRRVGVSDEAGLSDDVDTWDDVTRLEKEGMS</sequence>
<evidence type="ECO:0000256" key="1">
    <source>
        <dbReference type="ARBA" id="ARBA00022679"/>
    </source>
</evidence>
<feature type="region of interest" description="Disordered" evidence="2">
    <location>
        <begin position="49"/>
        <end position="68"/>
    </location>
</feature>
<feature type="domain" description="MobA-like NTP transferase" evidence="3">
    <location>
        <begin position="5"/>
        <end position="149"/>
    </location>
</feature>
<dbReference type="GO" id="GO:0016779">
    <property type="term" value="F:nucleotidyltransferase activity"/>
    <property type="evidence" value="ECO:0007669"/>
    <property type="project" value="TreeGrafter"/>
</dbReference>
<evidence type="ECO:0000313" key="4">
    <source>
        <dbReference type="EMBL" id="AEG44953.1"/>
    </source>
</evidence>
<dbReference type="Pfam" id="PF12804">
    <property type="entry name" value="NTP_transf_3"/>
    <property type="match status" value="1"/>
</dbReference>